<dbReference type="Gene3D" id="3.40.50.720">
    <property type="entry name" value="NAD(P)-binding Rossmann-like Domain"/>
    <property type="match status" value="1"/>
</dbReference>
<proteinExistence type="predicted"/>
<comment type="caution">
    <text evidence="2">The sequence shown here is derived from an EMBL/GenBank/DDBJ whole genome shotgun (WGS) entry which is preliminary data.</text>
</comment>
<keyword evidence="3" id="KW-1185">Reference proteome</keyword>
<gene>
    <name evidence="2" type="ORF">N802_15400</name>
</gene>
<dbReference type="SUPFAM" id="SSF51735">
    <property type="entry name" value="NAD(P)-binding Rossmann-fold domains"/>
    <property type="match status" value="1"/>
</dbReference>
<evidence type="ECO:0000313" key="3">
    <source>
        <dbReference type="Proteomes" id="UP000030002"/>
    </source>
</evidence>
<dbReference type="RefSeq" id="WP_035914571.1">
    <property type="nucleotide sequence ID" value="NZ_AVPJ01000005.1"/>
</dbReference>
<sequence length="340" mass="35582">MRLLVLGGTAMLGRAIVEEAVSQGHDVTCLARGVTGDVPDGVTWVRGDRDLDGGLDGVTGAGERWDAVIDVSRQPGQVRRAVAALEPLTAHFVFVSTGNVYAVHSGLATDESVPLLSPLDGDVMEDMTTYGEAKVACEAAVLSGFGKERSLIARAGLIGGPGDATGRSGWWPWRFAHPVGADGAVLTPDDPALPMSIIDVRDLAAWLVRCAGAGTSGVFDAVGEPSTLGTLLNAARDVAGHEGPVVPAATDWLSEHGVQEWMGEDSLPLWISDPQWRGFGGHTGAAARAAGLTHRPVADTLRDATAYEEVREATNPRRCGLSDDTERRLLGLLGHRGDCG</sequence>
<protein>
    <submittedName>
        <fullName evidence="2">Epimerase</fullName>
    </submittedName>
</protein>
<name>A0A0A0J7N0_9MICO</name>
<evidence type="ECO:0000313" key="2">
    <source>
        <dbReference type="EMBL" id="KGN32794.1"/>
    </source>
</evidence>
<organism evidence="2 3">
    <name type="scientific">Knoellia sinensis KCTC 19936</name>
    <dbReference type="NCBI Taxonomy" id="1385520"/>
    <lineage>
        <taxon>Bacteria</taxon>
        <taxon>Bacillati</taxon>
        <taxon>Actinomycetota</taxon>
        <taxon>Actinomycetes</taxon>
        <taxon>Micrococcales</taxon>
        <taxon>Intrasporangiaceae</taxon>
        <taxon>Knoellia</taxon>
    </lineage>
</organism>
<feature type="domain" description="NAD-dependent epimerase/dehydratase" evidence="1">
    <location>
        <begin position="4"/>
        <end position="162"/>
    </location>
</feature>
<dbReference type="AlphaFoldDB" id="A0A0A0J7N0"/>
<accession>A0A0A0J7N0</accession>
<dbReference type="STRING" id="1385520.N802_15400"/>
<dbReference type="EMBL" id="AVPJ01000005">
    <property type="protein sequence ID" value="KGN32794.1"/>
    <property type="molecule type" value="Genomic_DNA"/>
</dbReference>
<dbReference type="InterPro" id="IPR001509">
    <property type="entry name" value="Epimerase_deHydtase"/>
</dbReference>
<reference evidence="2 3" key="1">
    <citation type="submission" date="2013-08" db="EMBL/GenBank/DDBJ databases">
        <title>The genome sequence of Knoellia sinensis.</title>
        <authorList>
            <person name="Zhu W."/>
            <person name="Wang G."/>
        </authorList>
    </citation>
    <scope>NUCLEOTIDE SEQUENCE [LARGE SCALE GENOMIC DNA]</scope>
    <source>
        <strain evidence="2 3">KCTC 19936</strain>
    </source>
</reference>
<evidence type="ECO:0000259" key="1">
    <source>
        <dbReference type="Pfam" id="PF01370"/>
    </source>
</evidence>
<dbReference type="Proteomes" id="UP000030002">
    <property type="component" value="Unassembled WGS sequence"/>
</dbReference>
<dbReference type="OrthoDB" id="7941246at2"/>
<dbReference type="eggNOG" id="COG0451">
    <property type="taxonomic scope" value="Bacteria"/>
</dbReference>
<dbReference type="Pfam" id="PF01370">
    <property type="entry name" value="Epimerase"/>
    <property type="match status" value="1"/>
</dbReference>
<dbReference type="InterPro" id="IPR036291">
    <property type="entry name" value="NAD(P)-bd_dom_sf"/>
</dbReference>